<proteinExistence type="predicted"/>
<dbReference type="AlphaFoldDB" id="A0A4Y2VLW4"/>
<accession>A0A4Y2VLW4</accession>
<organism evidence="1 2">
    <name type="scientific">Araneus ventricosus</name>
    <name type="common">Orbweaver spider</name>
    <name type="synonym">Epeira ventricosa</name>
    <dbReference type="NCBI Taxonomy" id="182803"/>
    <lineage>
        <taxon>Eukaryota</taxon>
        <taxon>Metazoa</taxon>
        <taxon>Ecdysozoa</taxon>
        <taxon>Arthropoda</taxon>
        <taxon>Chelicerata</taxon>
        <taxon>Arachnida</taxon>
        <taxon>Araneae</taxon>
        <taxon>Araneomorphae</taxon>
        <taxon>Entelegynae</taxon>
        <taxon>Araneoidea</taxon>
        <taxon>Araneidae</taxon>
        <taxon>Araneus</taxon>
    </lineage>
</organism>
<name>A0A4Y2VLW4_ARAVE</name>
<dbReference type="PANTHER" id="PTHR47331">
    <property type="entry name" value="PHD-TYPE DOMAIN-CONTAINING PROTEIN"/>
    <property type="match status" value="1"/>
</dbReference>
<evidence type="ECO:0008006" key="3">
    <source>
        <dbReference type="Google" id="ProtNLM"/>
    </source>
</evidence>
<reference evidence="1 2" key="1">
    <citation type="journal article" date="2019" name="Sci. Rep.">
        <title>Orb-weaving spider Araneus ventricosus genome elucidates the spidroin gene catalogue.</title>
        <authorList>
            <person name="Kono N."/>
            <person name="Nakamura H."/>
            <person name="Ohtoshi R."/>
            <person name="Moran D.A.P."/>
            <person name="Shinohara A."/>
            <person name="Yoshida Y."/>
            <person name="Fujiwara M."/>
            <person name="Mori M."/>
            <person name="Tomita M."/>
            <person name="Arakawa K."/>
        </authorList>
    </citation>
    <scope>NUCLEOTIDE SEQUENCE [LARGE SCALE GENOMIC DNA]</scope>
</reference>
<protein>
    <recommendedName>
        <fullName evidence="3">Integrase zinc-binding domain-containing protein</fullName>
    </recommendedName>
</protein>
<evidence type="ECO:0000313" key="1">
    <source>
        <dbReference type="EMBL" id="GBO24737.1"/>
    </source>
</evidence>
<dbReference type="OrthoDB" id="6428063at2759"/>
<gene>
    <name evidence="1" type="ORF">AVEN_176705_1</name>
</gene>
<evidence type="ECO:0000313" key="2">
    <source>
        <dbReference type="Proteomes" id="UP000499080"/>
    </source>
</evidence>
<dbReference type="Proteomes" id="UP000499080">
    <property type="component" value="Unassembled WGS sequence"/>
</dbReference>
<sequence>MNPTDLPSRGCSASYIIASRWWEGPEWLYLSPEEWPKEDFSADGKETALEKKKRIVSSLINLNASDLVLIRFSSYRKTIRLVAWICRFVYNCKHQNKKKDDLTVSQINETENLLIRLIQSESFHGIENKRTINLNPFIDHGIIRTKTAIFQRDNTSGFRTPAILPSDHPLVRSLVMEEHKLKGHIAVPHVLNSLRESGTKSCFICFKNLYNL</sequence>
<comment type="caution">
    <text evidence="1">The sequence shown here is derived from an EMBL/GenBank/DDBJ whole genome shotgun (WGS) entry which is preliminary data.</text>
</comment>
<dbReference type="EMBL" id="BGPR01047689">
    <property type="protein sequence ID" value="GBO24737.1"/>
    <property type="molecule type" value="Genomic_DNA"/>
</dbReference>
<keyword evidence="2" id="KW-1185">Reference proteome</keyword>